<dbReference type="InterPro" id="IPR018768">
    <property type="entry name" value="DUF2344"/>
</dbReference>
<feature type="compositionally biased region" description="Basic and acidic residues" evidence="1">
    <location>
        <begin position="16"/>
        <end position="26"/>
    </location>
</feature>
<feature type="domain" description="DUF2344" evidence="2">
    <location>
        <begin position="42"/>
        <end position="236"/>
    </location>
</feature>
<evidence type="ECO:0000313" key="4">
    <source>
        <dbReference type="Proteomes" id="UP000646523"/>
    </source>
</evidence>
<keyword evidence="4" id="KW-1185">Reference proteome</keyword>
<feature type="region of interest" description="Disordered" evidence="1">
    <location>
        <begin position="257"/>
        <end position="297"/>
    </location>
</feature>
<evidence type="ECO:0000256" key="1">
    <source>
        <dbReference type="SAM" id="MobiDB-lite"/>
    </source>
</evidence>
<accession>A0A917ZJN6</accession>
<protein>
    <submittedName>
        <fullName evidence="3">Radical SAM protein</fullName>
    </submittedName>
</protein>
<name>A0A917ZJN6_9ACTN</name>
<dbReference type="Pfam" id="PF10105">
    <property type="entry name" value="DUF2344"/>
    <property type="match status" value="1"/>
</dbReference>
<sequence length="297" mass="31993">MILVLRARERHILRRRNSEHGKDDIALKPVPDGPPPAPTVQRLRVRYAKRGRLRFTSHRDISRAVERAVRRAGIPVAYSAGFSPHPKISYAGAAPTGVASEAEYLEIGVTTPCDPERVRADLDGSLPPGLDVLVVLDAAEAGPGGLADRLEASKWEVRLPGADRELAEVAVEKFLAADAVEVERLTKKGPRRFDAREAVLRLVMPEGTERTAAQVPGQSCVILRMVVRHMTPAVRPDDVLTGLRLVADFAPPVPPEVTRLAQGPLDASTGALADPFDLDRETTRGGEAGPAGEHVVG</sequence>
<dbReference type="NCBIfam" id="TIGR03936">
    <property type="entry name" value="sam_1_link_chp"/>
    <property type="match status" value="1"/>
</dbReference>
<evidence type="ECO:0000259" key="2">
    <source>
        <dbReference type="Pfam" id="PF10105"/>
    </source>
</evidence>
<dbReference type="EMBL" id="BMNH01000052">
    <property type="protein sequence ID" value="GGO83374.1"/>
    <property type="molecule type" value="Genomic_DNA"/>
</dbReference>
<proteinExistence type="predicted"/>
<dbReference type="Proteomes" id="UP000646523">
    <property type="component" value="Unassembled WGS sequence"/>
</dbReference>
<reference evidence="3" key="1">
    <citation type="journal article" date="2014" name="Int. J. Syst. Evol. Microbiol.">
        <title>Complete genome sequence of Corynebacterium casei LMG S-19264T (=DSM 44701T), isolated from a smear-ripened cheese.</title>
        <authorList>
            <consortium name="US DOE Joint Genome Institute (JGI-PGF)"/>
            <person name="Walter F."/>
            <person name="Albersmeier A."/>
            <person name="Kalinowski J."/>
            <person name="Ruckert C."/>
        </authorList>
    </citation>
    <scope>NUCLEOTIDE SEQUENCE</scope>
    <source>
        <strain evidence="3">CGMCC 4.7368</strain>
    </source>
</reference>
<organism evidence="3 4">
    <name type="scientific">Nonomuraea cavernae</name>
    <dbReference type="NCBI Taxonomy" id="2045107"/>
    <lineage>
        <taxon>Bacteria</taxon>
        <taxon>Bacillati</taxon>
        <taxon>Actinomycetota</taxon>
        <taxon>Actinomycetes</taxon>
        <taxon>Streptosporangiales</taxon>
        <taxon>Streptosporangiaceae</taxon>
        <taxon>Nonomuraea</taxon>
    </lineage>
</organism>
<feature type="region of interest" description="Disordered" evidence="1">
    <location>
        <begin position="15"/>
        <end position="38"/>
    </location>
</feature>
<dbReference type="AlphaFoldDB" id="A0A917ZJN6"/>
<comment type="caution">
    <text evidence="3">The sequence shown here is derived from an EMBL/GenBank/DDBJ whole genome shotgun (WGS) entry which is preliminary data.</text>
</comment>
<evidence type="ECO:0000313" key="3">
    <source>
        <dbReference type="EMBL" id="GGO83374.1"/>
    </source>
</evidence>
<reference evidence="3" key="2">
    <citation type="submission" date="2020-09" db="EMBL/GenBank/DDBJ databases">
        <authorList>
            <person name="Sun Q."/>
            <person name="Zhou Y."/>
        </authorList>
    </citation>
    <scope>NUCLEOTIDE SEQUENCE</scope>
    <source>
        <strain evidence="3">CGMCC 4.7368</strain>
    </source>
</reference>
<gene>
    <name evidence="3" type="ORF">GCM10012289_76690</name>
</gene>